<reference evidence="5" key="1">
    <citation type="journal article" date="2015" name="Genome Announc.">
        <title>Draft Genome Sequence of Tolypothrix boutellei Strain VB521301.</title>
        <authorList>
            <person name="Chandrababunaidu M.M."/>
            <person name="Singh D."/>
            <person name="Sen D."/>
            <person name="Bhan S."/>
            <person name="Das S."/>
            <person name="Gupta A."/>
            <person name="Adhikary S.P."/>
            <person name="Tripathy S."/>
        </authorList>
    </citation>
    <scope>NUCLEOTIDE SEQUENCE</scope>
    <source>
        <strain evidence="5">VB521301</strain>
    </source>
</reference>
<dbReference type="PANTHER" id="PTHR12350">
    <property type="entry name" value="HISTONE-LYSINE N-METHYLTRANSFERASE-RELATED"/>
    <property type="match status" value="1"/>
</dbReference>
<dbReference type="Proteomes" id="UP000029738">
    <property type="component" value="Unassembled WGS sequence"/>
</dbReference>
<protein>
    <submittedName>
        <fullName evidence="5">SET domain-containing protein</fullName>
    </submittedName>
</protein>
<evidence type="ECO:0000259" key="3">
    <source>
        <dbReference type="PROSITE" id="PS50280"/>
    </source>
</evidence>
<dbReference type="AlphaFoldDB" id="A0A8S9TB86"/>
<evidence type="ECO:0000256" key="2">
    <source>
        <dbReference type="ARBA" id="ARBA00022691"/>
    </source>
</evidence>
<gene>
    <name evidence="5" type="ORF">DA73_0400027910</name>
</gene>
<dbReference type="InterPro" id="IPR046341">
    <property type="entry name" value="SET_dom_sf"/>
</dbReference>
<dbReference type="Gene3D" id="2.170.270.10">
    <property type="entry name" value="SET domain"/>
    <property type="match status" value="1"/>
</dbReference>
<dbReference type="PROSITE" id="PS50280">
    <property type="entry name" value="SET"/>
    <property type="match status" value="1"/>
</dbReference>
<dbReference type="InterPro" id="IPR053201">
    <property type="entry name" value="Flavunoidine_N-MTase"/>
</dbReference>
<evidence type="ECO:0000313" key="6">
    <source>
        <dbReference type="Proteomes" id="UP000029738"/>
    </source>
</evidence>
<organism evidence="5 6">
    <name type="scientific">Tolypothrix bouteillei VB521301</name>
    <dbReference type="NCBI Taxonomy" id="1479485"/>
    <lineage>
        <taxon>Bacteria</taxon>
        <taxon>Bacillati</taxon>
        <taxon>Cyanobacteriota</taxon>
        <taxon>Cyanophyceae</taxon>
        <taxon>Nostocales</taxon>
        <taxon>Tolypothrichaceae</taxon>
        <taxon>Tolypothrix</taxon>
    </lineage>
</organism>
<dbReference type="OrthoDB" id="9790349at2"/>
<keyword evidence="1" id="KW-0808">Transferase</keyword>
<accession>A0A8S9TB86</accession>
<feature type="domain" description="SET" evidence="3">
    <location>
        <begin position="12"/>
        <end position="104"/>
    </location>
</feature>
<dbReference type="PANTHER" id="PTHR12350:SF19">
    <property type="entry name" value="SET DOMAIN-CONTAINING PROTEIN"/>
    <property type="match status" value="1"/>
</dbReference>
<keyword evidence="6" id="KW-1185">Reference proteome</keyword>
<dbReference type="PROSITE" id="PS50868">
    <property type="entry name" value="POST_SET"/>
    <property type="match status" value="1"/>
</dbReference>
<reference evidence="5" key="2">
    <citation type="submission" date="2019-11" db="EMBL/GenBank/DDBJ databases">
        <title>Improved Assembly of Tolypothrix boutellei genome.</title>
        <authorList>
            <person name="Sarangi A.N."/>
            <person name="Mukherjee M."/>
            <person name="Ghosh S."/>
            <person name="Singh D."/>
            <person name="Das A."/>
            <person name="Kant S."/>
            <person name="Prusty A."/>
            <person name="Tripathy S."/>
        </authorList>
    </citation>
    <scope>NUCLEOTIDE SEQUENCE</scope>
    <source>
        <strain evidence="5">VB521301</strain>
    </source>
</reference>
<feature type="domain" description="Post-SET" evidence="4">
    <location>
        <begin position="112"/>
        <end position="128"/>
    </location>
</feature>
<dbReference type="InterPro" id="IPR001214">
    <property type="entry name" value="SET_dom"/>
</dbReference>
<dbReference type="RefSeq" id="WP_137986592.1">
    <property type="nucleotide sequence ID" value="NZ_JHEG04000001.1"/>
</dbReference>
<dbReference type="EMBL" id="JHEG04000001">
    <property type="protein sequence ID" value="KAF3888882.1"/>
    <property type="molecule type" value="Genomic_DNA"/>
</dbReference>
<evidence type="ECO:0000259" key="4">
    <source>
        <dbReference type="PROSITE" id="PS50868"/>
    </source>
</evidence>
<evidence type="ECO:0000313" key="5">
    <source>
        <dbReference type="EMBL" id="KAF3888882.1"/>
    </source>
</evidence>
<evidence type="ECO:0000256" key="1">
    <source>
        <dbReference type="ARBA" id="ARBA00022679"/>
    </source>
</evidence>
<dbReference type="InterPro" id="IPR003616">
    <property type="entry name" value="Post-SET_dom"/>
</dbReference>
<proteinExistence type="predicted"/>
<name>A0A8S9TB86_9CYAN</name>
<comment type="caution">
    <text evidence="5">The sequence shown here is derived from an EMBL/GenBank/DDBJ whole genome shotgun (WGS) entry which is preliminary data.</text>
</comment>
<dbReference type="GO" id="GO:0016740">
    <property type="term" value="F:transferase activity"/>
    <property type="evidence" value="ECO:0007669"/>
    <property type="project" value="UniProtKB-KW"/>
</dbReference>
<sequence>MNKSQENRYIMEKFEVNTTAKGTGIITTSKVRKGEVFHRITNYKIVKKPTYTSVQIDVEAHIEEPILGKLNHSCNPNLIVNTKTLECVAARDIEPYEEVNFFYPSTEWEMDQPFICMCGSPQCMGIVAGAKYLSLNILSLQFINHHIRHKALSCLEAKVFKNDVFVETRNSLKVETDTLSLSVTKA</sequence>
<dbReference type="SUPFAM" id="SSF82199">
    <property type="entry name" value="SET domain"/>
    <property type="match status" value="1"/>
</dbReference>
<dbReference type="Pfam" id="PF00856">
    <property type="entry name" value="SET"/>
    <property type="match status" value="1"/>
</dbReference>
<keyword evidence="2" id="KW-0949">S-adenosyl-L-methionine</keyword>